<dbReference type="InterPro" id="IPR032030">
    <property type="entry name" value="YscD_cytoplasmic_dom"/>
</dbReference>
<protein>
    <recommendedName>
        <fullName evidence="1">FHA domain-containing protein</fullName>
    </recommendedName>
</protein>
<proteinExistence type="predicted"/>
<dbReference type="EMBL" id="LFJC01000003">
    <property type="protein sequence ID" value="PIT04469.1"/>
    <property type="molecule type" value="Genomic_DNA"/>
</dbReference>
<evidence type="ECO:0000313" key="3">
    <source>
        <dbReference type="Proteomes" id="UP000228930"/>
    </source>
</evidence>
<gene>
    <name evidence="2" type="ORF">TSA1_29705</name>
</gene>
<dbReference type="InterPro" id="IPR008984">
    <property type="entry name" value="SMAD_FHA_dom_sf"/>
</dbReference>
<accession>A0A2M6UIS5</accession>
<reference evidence="2 3" key="1">
    <citation type="submission" date="2015-06" db="EMBL/GenBank/DDBJ databases">
        <title>Comparative genome analysis of nirS-carrying Bradyrhizobium sp. strains.</title>
        <authorList>
            <person name="Ishii S."/>
            <person name="Jang J."/>
            <person name="Nishizawa T."/>
            <person name="Senoo K."/>
        </authorList>
    </citation>
    <scope>NUCLEOTIDE SEQUENCE [LARGE SCALE GENOMIC DNA]</scope>
    <source>
        <strain evidence="2 3">TSA1</strain>
    </source>
</reference>
<dbReference type="Gene3D" id="2.60.200.20">
    <property type="match status" value="1"/>
</dbReference>
<dbReference type="CDD" id="cd00060">
    <property type="entry name" value="FHA"/>
    <property type="match status" value="1"/>
</dbReference>
<dbReference type="SUPFAM" id="SSF49879">
    <property type="entry name" value="SMAD/FHA domain"/>
    <property type="match status" value="1"/>
</dbReference>
<feature type="domain" description="FHA" evidence="1">
    <location>
        <begin position="7"/>
        <end position="56"/>
    </location>
</feature>
<dbReference type="Proteomes" id="UP000228930">
    <property type="component" value="Unassembled WGS sequence"/>
</dbReference>
<organism evidence="2 3">
    <name type="scientific">Bradyrhizobium nitroreducens</name>
    <dbReference type="NCBI Taxonomy" id="709803"/>
    <lineage>
        <taxon>Bacteria</taxon>
        <taxon>Pseudomonadati</taxon>
        <taxon>Pseudomonadota</taxon>
        <taxon>Alphaproteobacteria</taxon>
        <taxon>Hyphomicrobiales</taxon>
        <taxon>Nitrobacteraceae</taxon>
        <taxon>Bradyrhizobium</taxon>
    </lineage>
</organism>
<dbReference type="AlphaFoldDB" id="A0A2M6UIS5"/>
<evidence type="ECO:0000259" key="1">
    <source>
        <dbReference type="PROSITE" id="PS50006"/>
    </source>
</evidence>
<name>A0A2M6UIS5_9BRAD</name>
<sequence>MPRNSSISIGRGQDNDLIIKDDYVSKYHCIAEVHDDYIEVTDLAAHNAIKFNGVKARKGILRINDTMTVGQTELVLVRGA</sequence>
<dbReference type="Pfam" id="PF16697">
    <property type="entry name" value="Yop-YscD_cpl"/>
    <property type="match status" value="1"/>
</dbReference>
<evidence type="ECO:0000313" key="2">
    <source>
        <dbReference type="EMBL" id="PIT04469.1"/>
    </source>
</evidence>
<dbReference type="InterPro" id="IPR000253">
    <property type="entry name" value="FHA_dom"/>
</dbReference>
<keyword evidence="3" id="KW-1185">Reference proteome</keyword>
<dbReference type="PROSITE" id="PS50006">
    <property type="entry name" value="FHA_DOMAIN"/>
    <property type="match status" value="1"/>
</dbReference>
<comment type="caution">
    <text evidence="2">The sequence shown here is derived from an EMBL/GenBank/DDBJ whole genome shotgun (WGS) entry which is preliminary data.</text>
</comment>